<dbReference type="Pfam" id="PF17050">
    <property type="entry name" value="AIM5"/>
    <property type="match status" value="1"/>
</dbReference>
<evidence type="ECO:0000256" key="4">
    <source>
        <dbReference type="ARBA" id="ARBA00018170"/>
    </source>
</evidence>
<evidence type="ECO:0000256" key="1">
    <source>
        <dbReference type="ARBA" id="ARBA00002689"/>
    </source>
</evidence>
<keyword evidence="7 11" id="KW-0496">Mitochondrion</keyword>
<evidence type="ECO:0000313" key="13">
    <source>
        <dbReference type="Proteomes" id="UP000015241"/>
    </source>
</evidence>
<evidence type="ECO:0000256" key="6">
    <source>
        <dbReference type="ARBA" id="ARBA00022989"/>
    </source>
</evidence>
<comment type="similarity">
    <text evidence="3 11">Belongs to the MICOS complex subunit Mic12 family.</text>
</comment>
<evidence type="ECO:0000256" key="5">
    <source>
        <dbReference type="ARBA" id="ARBA00022692"/>
    </source>
</evidence>
<evidence type="ECO:0000256" key="7">
    <source>
        <dbReference type="ARBA" id="ARBA00023128"/>
    </source>
</evidence>
<organism evidence="12 13">
    <name type="scientific">Fomitopsis schrenkii</name>
    <name type="common">Brown rot fungus</name>
    <dbReference type="NCBI Taxonomy" id="2126942"/>
    <lineage>
        <taxon>Eukaryota</taxon>
        <taxon>Fungi</taxon>
        <taxon>Dikarya</taxon>
        <taxon>Basidiomycota</taxon>
        <taxon>Agaricomycotina</taxon>
        <taxon>Agaricomycetes</taxon>
        <taxon>Polyporales</taxon>
        <taxon>Fomitopsis</taxon>
    </lineage>
</organism>
<keyword evidence="5" id="KW-0812">Transmembrane</keyword>
<evidence type="ECO:0000256" key="11">
    <source>
        <dbReference type="RuleBase" id="RU363010"/>
    </source>
</evidence>
<comment type="subcellular location">
    <subcellularLocation>
        <location evidence="2">Membrane</location>
    </subcellularLocation>
    <subcellularLocation>
        <location evidence="11">Mitochondrion inner membrane</location>
        <topology evidence="11">Single-pass membrane protein</topology>
    </subcellularLocation>
</comment>
<keyword evidence="8" id="KW-0472">Membrane</keyword>
<accession>S8EIY9</accession>
<dbReference type="EMBL" id="KE504131">
    <property type="protein sequence ID" value="EPT03244.1"/>
    <property type="molecule type" value="Genomic_DNA"/>
</dbReference>
<dbReference type="InterPro" id="IPR031463">
    <property type="entry name" value="Mic12"/>
</dbReference>
<dbReference type="eggNOG" id="ENOG502SVMR">
    <property type="taxonomic scope" value="Eukaryota"/>
</dbReference>
<evidence type="ECO:0000256" key="9">
    <source>
        <dbReference type="ARBA" id="ARBA00032159"/>
    </source>
</evidence>
<sequence length="113" mass="12639">MSFLIGPVSGALAAGGVYYGFSTMIQTRTEQHRVDLHALSRRLVEADTIIPAPLPASERIHQRPFDTMLKHQWNIQVEALFHAVGDWDRRVVDWGRRVLYGGDASPSDGARAR</sequence>
<dbReference type="InParanoid" id="S8EIY9"/>
<gene>
    <name evidence="12" type="ORF">FOMPIDRAFT_1047233</name>
</gene>
<dbReference type="OrthoDB" id="3351225at2759"/>
<evidence type="ECO:0000256" key="3">
    <source>
        <dbReference type="ARBA" id="ARBA00009188"/>
    </source>
</evidence>
<name>S8EIY9_FOMSC</name>
<protein>
    <recommendedName>
        <fullName evidence="4 11">MICOS complex subunit MIC12</fullName>
    </recommendedName>
    <alternativeName>
        <fullName evidence="10 11">Altered inheritance of mitochondria protein 5, mitochondrial</fullName>
    </alternativeName>
    <alternativeName>
        <fullName evidence="9 11">Found in mitochondrial proteome protein 51</fullName>
    </alternativeName>
</protein>
<keyword evidence="11" id="KW-0999">Mitochondrion inner membrane</keyword>
<evidence type="ECO:0000256" key="2">
    <source>
        <dbReference type="ARBA" id="ARBA00004370"/>
    </source>
</evidence>
<dbReference type="GO" id="GO:0061617">
    <property type="term" value="C:MICOS complex"/>
    <property type="evidence" value="ECO:0007669"/>
    <property type="project" value="UniProtKB-UniRule"/>
</dbReference>
<evidence type="ECO:0000256" key="10">
    <source>
        <dbReference type="ARBA" id="ARBA00032985"/>
    </source>
</evidence>
<dbReference type="GO" id="GO:0042407">
    <property type="term" value="P:cristae formation"/>
    <property type="evidence" value="ECO:0007669"/>
    <property type="project" value="InterPro"/>
</dbReference>
<comment type="subunit">
    <text evidence="11">Component of the mitochondrial contact site and cristae organizing system (MICOS) complex.</text>
</comment>
<dbReference type="AlphaFoldDB" id="S8EIY9"/>
<reference evidence="12 13" key="1">
    <citation type="journal article" date="2012" name="Science">
        <title>The Paleozoic origin of enzymatic lignin decomposition reconstructed from 31 fungal genomes.</title>
        <authorList>
            <person name="Floudas D."/>
            <person name="Binder M."/>
            <person name="Riley R."/>
            <person name="Barry K."/>
            <person name="Blanchette R.A."/>
            <person name="Henrissat B."/>
            <person name="Martinez A.T."/>
            <person name="Otillar R."/>
            <person name="Spatafora J.W."/>
            <person name="Yadav J.S."/>
            <person name="Aerts A."/>
            <person name="Benoit I."/>
            <person name="Boyd A."/>
            <person name="Carlson A."/>
            <person name="Copeland A."/>
            <person name="Coutinho P.M."/>
            <person name="de Vries R.P."/>
            <person name="Ferreira P."/>
            <person name="Findley K."/>
            <person name="Foster B."/>
            <person name="Gaskell J."/>
            <person name="Glotzer D."/>
            <person name="Gorecki P."/>
            <person name="Heitman J."/>
            <person name="Hesse C."/>
            <person name="Hori C."/>
            <person name="Igarashi K."/>
            <person name="Jurgens J.A."/>
            <person name="Kallen N."/>
            <person name="Kersten P."/>
            <person name="Kohler A."/>
            <person name="Kuees U."/>
            <person name="Kumar T.K.A."/>
            <person name="Kuo A."/>
            <person name="LaButti K."/>
            <person name="Larrondo L.F."/>
            <person name="Lindquist E."/>
            <person name="Ling A."/>
            <person name="Lombard V."/>
            <person name="Lucas S."/>
            <person name="Lundell T."/>
            <person name="Martin R."/>
            <person name="McLaughlin D.J."/>
            <person name="Morgenstern I."/>
            <person name="Morin E."/>
            <person name="Murat C."/>
            <person name="Nagy L.G."/>
            <person name="Nolan M."/>
            <person name="Ohm R.A."/>
            <person name="Patyshakuliyeva A."/>
            <person name="Rokas A."/>
            <person name="Ruiz-Duenas F.J."/>
            <person name="Sabat G."/>
            <person name="Salamov A."/>
            <person name="Samejima M."/>
            <person name="Schmutz J."/>
            <person name="Slot J.C."/>
            <person name="St John F."/>
            <person name="Stenlid J."/>
            <person name="Sun H."/>
            <person name="Sun S."/>
            <person name="Syed K."/>
            <person name="Tsang A."/>
            <person name="Wiebenga A."/>
            <person name="Young D."/>
            <person name="Pisabarro A."/>
            <person name="Eastwood D.C."/>
            <person name="Martin F."/>
            <person name="Cullen D."/>
            <person name="Grigoriev I.V."/>
            <person name="Hibbett D.S."/>
        </authorList>
    </citation>
    <scope>NUCLEOTIDE SEQUENCE</scope>
    <source>
        <strain evidence="13">FP-58527</strain>
    </source>
</reference>
<evidence type="ECO:0000313" key="12">
    <source>
        <dbReference type="EMBL" id="EPT03244.1"/>
    </source>
</evidence>
<dbReference type="Proteomes" id="UP000015241">
    <property type="component" value="Unassembled WGS sequence"/>
</dbReference>
<evidence type="ECO:0000256" key="8">
    <source>
        <dbReference type="ARBA" id="ARBA00023136"/>
    </source>
</evidence>
<keyword evidence="6" id="KW-1133">Transmembrane helix</keyword>
<proteinExistence type="inferred from homology"/>
<keyword evidence="13" id="KW-1185">Reference proteome</keyword>
<comment type="function">
    <text evidence="1 11">Component of the MICOS complex, a large protein complex of the mitochondrial inner membrane that plays crucial roles in the maintenance of crista junctions, inner membrane architecture, and formation of contact sites to the outer membrane.</text>
</comment>
<dbReference type="HOGENOM" id="CLU_177949_0_0_1"/>
<dbReference type="GO" id="GO:0044284">
    <property type="term" value="C:mitochondrial crista junction"/>
    <property type="evidence" value="ECO:0007669"/>
    <property type="project" value="InterPro"/>
</dbReference>